<dbReference type="EMBL" id="MCFL01000001">
    <property type="protein sequence ID" value="ORZ41154.1"/>
    <property type="molecule type" value="Genomic_DNA"/>
</dbReference>
<dbReference type="OrthoDB" id="5552903at2759"/>
<comment type="caution">
    <text evidence="1">The sequence shown here is derived from an EMBL/GenBank/DDBJ whole genome shotgun (WGS) entry which is preliminary data.</text>
</comment>
<keyword evidence="2" id="KW-1185">Reference proteome</keyword>
<gene>
    <name evidence="1" type="ORF">BCR44DRAFT_1422259</name>
</gene>
<protein>
    <submittedName>
        <fullName evidence="1">Uncharacterized protein</fullName>
    </submittedName>
</protein>
<name>A0A1Y2I4K1_9FUNG</name>
<sequence length="227" mass="24999">MKIHMGTRTSTDSPAVAPSETAALAASPLLPVDIWSIVLQYLAAPLTQFISSPTAAVSLNRRDQILARRDLIRAAHVNKAAYFAARPFLYGDLYLFLRTDPSSYELPKVQPLQVEEPTELTELNDARRINYSASRAGHHAARSIFAPVCCAKCTRNHVAREMIEKVSEVPELFPFVVRGGKLYLPSLLANESQATRTPEAIGKSVATLLSESEPIMSCYLRLHIHSG</sequence>
<accession>A0A1Y2I4K1</accession>
<feature type="non-terminal residue" evidence="1">
    <location>
        <position position="227"/>
    </location>
</feature>
<organism evidence="1 2">
    <name type="scientific">Catenaria anguillulae PL171</name>
    <dbReference type="NCBI Taxonomy" id="765915"/>
    <lineage>
        <taxon>Eukaryota</taxon>
        <taxon>Fungi</taxon>
        <taxon>Fungi incertae sedis</taxon>
        <taxon>Blastocladiomycota</taxon>
        <taxon>Blastocladiomycetes</taxon>
        <taxon>Blastocladiales</taxon>
        <taxon>Catenariaceae</taxon>
        <taxon>Catenaria</taxon>
    </lineage>
</organism>
<proteinExistence type="predicted"/>
<reference evidence="1 2" key="1">
    <citation type="submission" date="2016-07" db="EMBL/GenBank/DDBJ databases">
        <title>Pervasive Adenine N6-methylation of Active Genes in Fungi.</title>
        <authorList>
            <consortium name="DOE Joint Genome Institute"/>
            <person name="Mondo S.J."/>
            <person name="Dannebaum R.O."/>
            <person name="Kuo R.C."/>
            <person name="Labutti K."/>
            <person name="Haridas S."/>
            <person name="Kuo A."/>
            <person name="Salamov A."/>
            <person name="Ahrendt S.R."/>
            <person name="Lipzen A."/>
            <person name="Sullivan W."/>
            <person name="Andreopoulos W.B."/>
            <person name="Clum A."/>
            <person name="Lindquist E."/>
            <person name="Daum C."/>
            <person name="Ramamoorthy G.K."/>
            <person name="Gryganskyi A."/>
            <person name="Culley D."/>
            <person name="Magnuson J.K."/>
            <person name="James T.Y."/>
            <person name="O'Malley M.A."/>
            <person name="Stajich J.E."/>
            <person name="Spatafora J.W."/>
            <person name="Visel A."/>
            <person name="Grigoriev I.V."/>
        </authorList>
    </citation>
    <scope>NUCLEOTIDE SEQUENCE [LARGE SCALE GENOMIC DNA]</scope>
    <source>
        <strain evidence="1 2">PL171</strain>
    </source>
</reference>
<evidence type="ECO:0000313" key="1">
    <source>
        <dbReference type="EMBL" id="ORZ41154.1"/>
    </source>
</evidence>
<dbReference type="AlphaFoldDB" id="A0A1Y2I4K1"/>
<dbReference type="Proteomes" id="UP000193411">
    <property type="component" value="Unassembled WGS sequence"/>
</dbReference>
<evidence type="ECO:0000313" key="2">
    <source>
        <dbReference type="Proteomes" id="UP000193411"/>
    </source>
</evidence>